<protein>
    <submittedName>
        <fullName evidence="3">Acyl-CoA thioesterase</fullName>
    </submittedName>
</protein>
<dbReference type="InterPro" id="IPR050563">
    <property type="entry name" value="4-hydroxybenzoyl-CoA_TE"/>
</dbReference>
<comment type="caution">
    <text evidence="3">The sequence shown here is derived from an EMBL/GenBank/DDBJ whole genome shotgun (WGS) entry which is preliminary data.</text>
</comment>
<dbReference type="GO" id="GO:0047617">
    <property type="term" value="F:fatty acyl-CoA hydrolase activity"/>
    <property type="evidence" value="ECO:0007669"/>
    <property type="project" value="TreeGrafter"/>
</dbReference>
<dbReference type="PANTHER" id="PTHR31793">
    <property type="entry name" value="4-HYDROXYBENZOYL-COA THIOESTERASE FAMILY MEMBER"/>
    <property type="match status" value="1"/>
</dbReference>
<proteinExistence type="inferred from homology"/>
<dbReference type="AlphaFoldDB" id="A0A3M7TVZ2"/>
<evidence type="ECO:0000256" key="2">
    <source>
        <dbReference type="ARBA" id="ARBA00022801"/>
    </source>
</evidence>
<dbReference type="Proteomes" id="UP000278746">
    <property type="component" value="Unassembled WGS sequence"/>
</dbReference>
<gene>
    <name evidence="3" type="ORF">EBO34_05810</name>
</gene>
<dbReference type="PIRSF" id="PIRSF003230">
    <property type="entry name" value="YbgC"/>
    <property type="match status" value="1"/>
</dbReference>
<dbReference type="SUPFAM" id="SSF54637">
    <property type="entry name" value="Thioesterase/thiol ester dehydrase-isomerase"/>
    <property type="match status" value="1"/>
</dbReference>
<evidence type="ECO:0000313" key="3">
    <source>
        <dbReference type="EMBL" id="RNA69451.1"/>
    </source>
</evidence>
<dbReference type="CDD" id="cd00586">
    <property type="entry name" value="4HBT"/>
    <property type="match status" value="1"/>
</dbReference>
<dbReference type="Gene3D" id="3.10.129.10">
    <property type="entry name" value="Hotdog Thioesterase"/>
    <property type="match status" value="1"/>
</dbReference>
<dbReference type="RefSeq" id="WP_122896971.1">
    <property type="nucleotide sequence ID" value="NZ_RHIB01000001.1"/>
</dbReference>
<dbReference type="FunFam" id="3.10.129.10:FF:000026">
    <property type="entry name" value="Possible 4-hydroxybenzoyl-CoA thioesterase"/>
    <property type="match status" value="1"/>
</dbReference>
<reference evidence="3 4" key="1">
    <citation type="submission" date="2018-10" db="EMBL/GenBank/DDBJ databases">
        <title>Bacillus Keqinensis sp. nov., a moderately halophilic bacterium isolated from a saline-alkaline lake.</title>
        <authorList>
            <person name="Wang H."/>
        </authorList>
    </citation>
    <scope>NUCLEOTIDE SEQUENCE [LARGE SCALE GENOMIC DNA]</scope>
    <source>
        <strain evidence="3 4">KQ-3</strain>
    </source>
</reference>
<dbReference type="InterPro" id="IPR006684">
    <property type="entry name" value="YbgC/YbaW"/>
</dbReference>
<dbReference type="InterPro" id="IPR029069">
    <property type="entry name" value="HotDog_dom_sf"/>
</dbReference>
<organism evidence="3 4">
    <name type="scientific">Alteribacter keqinensis</name>
    <dbReference type="NCBI Taxonomy" id="2483800"/>
    <lineage>
        <taxon>Bacteria</taxon>
        <taxon>Bacillati</taxon>
        <taxon>Bacillota</taxon>
        <taxon>Bacilli</taxon>
        <taxon>Bacillales</taxon>
        <taxon>Bacillaceae</taxon>
        <taxon>Alteribacter</taxon>
    </lineage>
</organism>
<dbReference type="NCBIfam" id="TIGR00051">
    <property type="entry name" value="YbgC/FadM family acyl-CoA thioesterase"/>
    <property type="match status" value="1"/>
</dbReference>
<keyword evidence="4" id="KW-1185">Reference proteome</keyword>
<evidence type="ECO:0000256" key="1">
    <source>
        <dbReference type="ARBA" id="ARBA00005953"/>
    </source>
</evidence>
<name>A0A3M7TVZ2_9BACI</name>
<evidence type="ECO:0000313" key="4">
    <source>
        <dbReference type="Proteomes" id="UP000278746"/>
    </source>
</evidence>
<dbReference type="PANTHER" id="PTHR31793:SF27">
    <property type="entry name" value="NOVEL THIOESTERASE SUPERFAMILY DOMAIN AND SAPOSIN A-TYPE DOMAIN CONTAINING PROTEIN (0610012H03RIK)"/>
    <property type="match status" value="1"/>
</dbReference>
<accession>A0A3M7TVZ2</accession>
<dbReference type="OrthoDB" id="9800856at2"/>
<dbReference type="EMBL" id="RHIB01000001">
    <property type="protein sequence ID" value="RNA69451.1"/>
    <property type="molecule type" value="Genomic_DNA"/>
</dbReference>
<sequence length="138" mass="16091">MLITESKINVRYAETDQMGVVYHANYLVWCEIGRTELIEALGFRYADMEKSGILSPVTNINLSYKAPAKYGEKVTVRTWIEDYTGIRVTYGYEIINEEGRQCVAGYSEHVCVKNETFRPINIKKQFPDWHEAYEKHKK</sequence>
<comment type="similarity">
    <text evidence="1">Belongs to the 4-hydroxybenzoyl-CoA thioesterase family.</text>
</comment>
<dbReference type="Pfam" id="PF13279">
    <property type="entry name" value="4HBT_2"/>
    <property type="match status" value="1"/>
</dbReference>
<keyword evidence="2" id="KW-0378">Hydrolase</keyword>